<keyword evidence="7 14" id="KW-0375">Hydrogen ion transport</keyword>
<dbReference type="PROSITE" id="PS00605">
    <property type="entry name" value="ATPASE_C"/>
    <property type="match status" value="1"/>
</dbReference>
<evidence type="ECO:0000313" key="17">
    <source>
        <dbReference type="Proteomes" id="UP000177273"/>
    </source>
</evidence>
<evidence type="ECO:0000256" key="4">
    <source>
        <dbReference type="ARBA" id="ARBA00022475"/>
    </source>
</evidence>
<dbReference type="OrthoDB" id="2357540at2"/>
<evidence type="ECO:0000256" key="10">
    <source>
        <dbReference type="ARBA" id="ARBA00023121"/>
    </source>
</evidence>
<keyword evidence="3 14" id="KW-0813">Transport</keyword>
<keyword evidence="11 14" id="KW-0472">Membrane</keyword>
<dbReference type="PRINTS" id="PR00124">
    <property type="entry name" value="ATPASEC"/>
</dbReference>
<keyword evidence="5 14" id="KW-0138">CF(0)</keyword>
<keyword evidence="8 14" id="KW-1133">Transmembrane helix</keyword>
<comment type="function">
    <text evidence="14">Key component of the F(0) channel; it plays a direct role in translocation across the membrane. A homomeric c-ring of between 10-14 subunits forms the central stalk rotor element with the F(1) delta and epsilon subunits.</text>
</comment>
<dbReference type="GO" id="GO:0046933">
    <property type="term" value="F:proton-transporting ATP synthase activity, rotational mechanism"/>
    <property type="evidence" value="ECO:0007669"/>
    <property type="project" value="UniProtKB-UniRule"/>
</dbReference>
<reference evidence="17" key="1">
    <citation type="submission" date="2016-09" db="EMBL/GenBank/DDBJ databases">
        <title>Draft genome sequence of a novel species of the family Streptococcaceae isolated from flowers.</title>
        <authorList>
            <person name="Chuah L.-O."/>
            <person name="Yap K.-P."/>
            <person name="Thong K.L."/>
            <person name="Liong M.T."/>
            <person name="Ahmad R."/>
            <person name="Rusul G."/>
        </authorList>
    </citation>
    <scope>NUCLEOTIDE SEQUENCE [LARGE SCALE GENOMIC DNA]</scope>
    <source>
        <strain evidence="17">HibF3</strain>
    </source>
</reference>
<dbReference type="InterPro" id="IPR038662">
    <property type="entry name" value="ATP_synth_F0_csu_sf"/>
</dbReference>
<dbReference type="GO" id="GO:0008289">
    <property type="term" value="F:lipid binding"/>
    <property type="evidence" value="ECO:0007669"/>
    <property type="project" value="UniProtKB-KW"/>
</dbReference>
<dbReference type="InterPro" id="IPR020537">
    <property type="entry name" value="ATP_synth_F0_csu_DDCD_BS"/>
</dbReference>
<dbReference type="AlphaFoldDB" id="A0A9Q5P1L5"/>
<name>A0A9Q5P1L5_9LACT</name>
<dbReference type="Gene3D" id="1.20.20.10">
    <property type="entry name" value="F1F0 ATP synthase subunit C"/>
    <property type="match status" value="1"/>
</dbReference>
<dbReference type="CDD" id="cd18185">
    <property type="entry name" value="ATP-synt_Fo_c_ATPE"/>
    <property type="match status" value="1"/>
</dbReference>
<comment type="function">
    <text evidence="13 14">F(1)F(0) ATP synthase produces ATP from ADP in the presence of a proton or sodium gradient. F-type ATPases consist of two structural domains, F(1) containing the extramembraneous catalytic core and F(0) containing the membrane proton channel, linked together by a central stalk and a peripheral stalk. During catalysis, ATP synthesis in the catalytic domain of F(1) is coupled via a rotary mechanism of the central stalk subunits to proton translocation.</text>
</comment>
<evidence type="ECO:0000256" key="14">
    <source>
        <dbReference type="HAMAP-Rule" id="MF_01396"/>
    </source>
</evidence>
<gene>
    <name evidence="14" type="primary">atpE</name>
    <name evidence="16" type="ORF">BG262_09345</name>
</gene>
<dbReference type="GO" id="GO:0033177">
    <property type="term" value="C:proton-transporting two-sector ATPase complex, proton-transporting domain"/>
    <property type="evidence" value="ECO:0007669"/>
    <property type="project" value="InterPro"/>
</dbReference>
<evidence type="ECO:0000256" key="2">
    <source>
        <dbReference type="ARBA" id="ARBA00006704"/>
    </source>
</evidence>
<dbReference type="FunFam" id="1.20.20.10:FF:000004">
    <property type="entry name" value="ATP synthase subunit c"/>
    <property type="match status" value="1"/>
</dbReference>
<dbReference type="SUPFAM" id="SSF81333">
    <property type="entry name" value="F1F0 ATP synthase subunit C"/>
    <property type="match status" value="1"/>
</dbReference>
<evidence type="ECO:0000256" key="1">
    <source>
        <dbReference type="ARBA" id="ARBA00004141"/>
    </source>
</evidence>
<evidence type="ECO:0000256" key="11">
    <source>
        <dbReference type="ARBA" id="ARBA00023136"/>
    </source>
</evidence>
<evidence type="ECO:0000256" key="8">
    <source>
        <dbReference type="ARBA" id="ARBA00022989"/>
    </source>
</evidence>
<keyword evidence="9 14" id="KW-0406">Ion transport</keyword>
<dbReference type="HAMAP" id="MF_01396">
    <property type="entry name" value="ATP_synth_c_bact"/>
    <property type="match status" value="1"/>
</dbReference>
<evidence type="ECO:0000256" key="13">
    <source>
        <dbReference type="ARBA" id="ARBA00025198"/>
    </source>
</evidence>
<protein>
    <recommendedName>
        <fullName evidence="14">ATP synthase subunit c</fullName>
    </recommendedName>
    <alternativeName>
        <fullName evidence="14">ATP synthase F(0) sector subunit c</fullName>
    </alternativeName>
    <alternativeName>
        <fullName evidence="14">F-type ATPase subunit c</fullName>
        <shortName evidence="14">F-ATPase subunit c</shortName>
    </alternativeName>
    <alternativeName>
        <fullName evidence="14">Lipid-binding protein</fullName>
    </alternativeName>
</protein>
<dbReference type="InterPro" id="IPR000454">
    <property type="entry name" value="ATP_synth_F0_csu"/>
</dbReference>
<dbReference type="GO" id="GO:0045259">
    <property type="term" value="C:proton-transporting ATP synthase complex"/>
    <property type="evidence" value="ECO:0007669"/>
    <property type="project" value="UniProtKB-KW"/>
</dbReference>
<evidence type="ECO:0000313" key="16">
    <source>
        <dbReference type="EMBL" id="OFI47521.1"/>
    </source>
</evidence>
<dbReference type="InterPro" id="IPR005953">
    <property type="entry name" value="ATP_synth_csu_bac/chlpt"/>
</dbReference>
<sequence length="71" mass="7052">MVGIGVGIVAGLAALGAAIGNGLIVSNYLQAAARQPEMDGKLRTAMFIGAGLVEGLAIIAIVIAFMLIGKV</sequence>
<comment type="subcellular location">
    <subcellularLocation>
        <location evidence="14">Cell membrane</location>
        <topology evidence="14">Multi-pass membrane protein</topology>
    </subcellularLocation>
    <subcellularLocation>
        <location evidence="1">Membrane</location>
        <topology evidence="1">Multi-pass membrane protein</topology>
    </subcellularLocation>
</comment>
<dbReference type="Pfam" id="PF00137">
    <property type="entry name" value="ATP-synt_C"/>
    <property type="match status" value="1"/>
</dbReference>
<keyword evidence="17" id="KW-1185">Reference proteome</keyword>
<comment type="caution">
    <text evidence="16">The sequence shown here is derived from an EMBL/GenBank/DDBJ whole genome shotgun (WGS) entry which is preliminary data.</text>
</comment>
<accession>A0A9Q5P1L5</accession>
<evidence type="ECO:0000256" key="7">
    <source>
        <dbReference type="ARBA" id="ARBA00022781"/>
    </source>
</evidence>
<keyword evidence="10 14" id="KW-0446">Lipid-binding</keyword>
<dbReference type="EMBL" id="MKIQ01000005">
    <property type="protein sequence ID" value="OFI47521.1"/>
    <property type="molecule type" value="Genomic_DNA"/>
</dbReference>
<feature type="domain" description="V-ATPase proteolipid subunit C-like" evidence="15">
    <location>
        <begin position="4"/>
        <end position="67"/>
    </location>
</feature>
<keyword evidence="6 14" id="KW-0812">Transmembrane</keyword>
<evidence type="ECO:0000256" key="3">
    <source>
        <dbReference type="ARBA" id="ARBA00022448"/>
    </source>
</evidence>
<organism evidence="16 17">
    <name type="scientific">Floricoccus penangensis</name>
    <dbReference type="NCBI Taxonomy" id="1859475"/>
    <lineage>
        <taxon>Bacteria</taxon>
        <taxon>Bacillati</taxon>
        <taxon>Bacillota</taxon>
        <taxon>Bacilli</taxon>
        <taxon>Lactobacillales</taxon>
        <taxon>Streptococcaceae</taxon>
        <taxon>Floricoccus</taxon>
    </lineage>
</organism>
<feature type="site" description="Reversibly protonated during proton transport" evidence="14">
    <location>
        <position position="54"/>
    </location>
</feature>
<evidence type="ECO:0000256" key="12">
    <source>
        <dbReference type="ARBA" id="ARBA00023310"/>
    </source>
</evidence>
<feature type="transmembrane region" description="Helical" evidence="14">
    <location>
        <begin position="44"/>
        <end position="68"/>
    </location>
</feature>
<dbReference type="NCBIfam" id="TIGR01260">
    <property type="entry name" value="ATP_synt_c"/>
    <property type="match status" value="1"/>
</dbReference>
<evidence type="ECO:0000256" key="5">
    <source>
        <dbReference type="ARBA" id="ARBA00022547"/>
    </source>
</evidence>
<evidence type="ECO:0000256" key="6">
    <source>
        <dbReference type="ARBA" id="ARBA00022692"/>
    </source>
</evidence>
<dbReference type="InterPro" id="IPR002379">
    <property type="entry name" value="ATPase_proteolipid_c-like_dom"/>
</dbReference>
<dbReference type="InterPro" id="IPR035921">
    <property type="entry name" value="F/V-ATP_Csub_sf"/>
</dbReference>
<evidence type="ECO:0000259" key="15">
    <source>
        <dbReference type="Pfam" id="PF00137"/>
    </source>
</evidence>
<keyword evidence="4 14" id="KW-1003">Cell membrane</keyword>
<keyword evidence="12 14" id="KW-0066">ATP synthesis</keyword>
<dbReference type="GO" id="GO:0005886">
    <property type="term" value="C:plasma membrane"/>
    <property type="evidence" value="ECO:0007669"/>
    <property type="project" value="UniProtKB-SubCell"/>
</dbReference>
<dbReference type="RefSeq" id="WP_070787298.1">
    <property type="nucleotide sequence ID" value="NZ_CP075561.1"/>
</dbReference>
<dbReference type="NCBIfam" id="NF005363">
    <property type="entry name" value="PRK06876.1"/>
    <property type="match status" value="1"/>
</dbReference>
<proteinExistence type="inferred from homology"/>
<evidence type="ECO:0000256" key="9">
    <source>
        <dbReference type="ARBA" id="ARBA00023065"/>
    </source>
</evidence>
<comment type="caution">
    <text evidence="14">Lacks conserved residue(s) required for the propagation of feature annotation.</text>
</comment>
<dbReference type="Proteomes" id="UP000177273">
    <property type="component" value="Unassembled WGS sequence"/>
</dbReference>
<comment type="similarity">
    <text evidence="2 14">Belongs to the ATPase C chain family.</text>
</comment>